<dbReference type="PANTHER" id="PTHR43874:SF125">
    <property type="entry name" value="TWO-COMPONENT RESPONSE REGULATOR-LIKE APRR7"/>
    <property type="match status" value="1"/>
</dbReference>
<dbReference type="GO" id="GO:0010017">
    <property type="term" value="P:red or far-red light signaling pathway"/>
    <property type="evidence" value="ECO:0007669"/>
    <property type="project" value="UniProtKB-ARBA"/>
</dbReference>
<dbReference type="EMBL" id="PDCK01000039">
    <property type="protein sequence ID" value="PRQ58912.1"/>
    <property type="molecule type" value="Genomic_DNA"/>
</dbReference>
<dbReference type="InterPro" id="IPR011006">
    <property type="entry name" value="CheY-like_superfamily"/>
</dbReference>
<accession>A0A2P6SJQ3</accession>
<evidence type="ECO:0000259" key="12">
    <source>
        <dbReference type="PROSITE" id="PS51017"/>
    </source>
</evidence>
<dbReference type="GO" id="GO:0009736">
    <property type="term" value="P:cytokinin-activated signaling pathway"/>
    <property type="evidence" value="ECO:0007669"/>
    <property type="project" value="InterPro"/>
</dbReference>
<dbReference type="Pfam" id="PF00072">
    <property type="entry name" value="Response_reg"/>
    <property type="match status" value="1"/>
</dbReference>
<dbReference type="PROSITE" id="PS51017">
    <property type="entry name" value="CCT"/>
    <property type="match status" value="1"/>
</dbReference>
<feature type="region of interest" description="Disordered" evidence="10">
    <location>
        <begin position="612"/>
        <end position="705"/>
    </location>
</feature>
<comment type="caution">
    <text evidence="8">Lacks conserved residue(s) required for the propagation of feature annotation.</text>
</comment>
<evidence type="ECO:0000256" key="10">
    <source>
        <dbReference type="SAM" id="MobiDB-lite"/>
    </source>
</evidence>
<sequence>MGKVRVNINGPVTNKESADLNCHTEDENKEISGAVTGVLGEGQGILKQDEVQVTDNLQVVNDAQTEAVQVQVLSQSGQQSSEQQLQDPSLFWEGFLPTKSLKVLVVEDDDSTRRVICALLQKCGYEVTAVASGLQAWNILKDHSIHVDLVLTEVVMPGPSGIDLLSKMMSHETCKDIPVIMMSSNDSLSMVFKCLSKGAVDFLVKPIRKNELKNLWQHAWRKCRSSSGSASENGVQTQKTTSTSDEESDKNTGSNHEDDNEIIGVNARDESDKGSGTEITQAIIRSSPEAFGNDLVPAVTTRECEGQNEELGAVITGTDLGMGVPKIPNLQLEEPKEKDLINIVVTNKDKLSKMKSLKEDDKLKKGQVELNNEKPNEHLENQAVDLIGVTTNSTTDPQMQSGMFNTPCSVSKVPGIRDKDINDSKEIASLELSLKTVKTQTDARDTGFRVHDQNALRHLDLSAPSRYKFPTTANQAGSVKLASHSPLDSISEEEKAKLLPVFLCNLTSTPLYHSNDCSNNNRMDSATNDFLAEQKAVEDKPELKSTIKHLQSSSAFQPHHDSLLSFSHQPIIQGKADAAFGSTILAQGRGMNQQVQVEHHHLHYHHHHHVHSIPQHQQIPNHDESSGKNMAAEDPCFGPSHVLGTPIEGNVGNHSVHVSEYSGSDHSSDEQNISSSPIDSRGEKEGTISPIEVGSKSGVDQNHVSKREAALNRFRQKRKERCFDKKVRYQSRKKLADQRPRVRGKFIQQEVHENKGKDTHC</sequence>
<evidence type="ECO:0000256" key="9">
    <source>
        <dbReference type="PROSITE-ProRule" id="PRU00357"/>
    </source>
</evidence>
<keyword evidence="6" id="KW-0804">Transcription</keyword>
<evidence type="ECO:0000313" key="14">
    <source>
        <dbReference type="Proteomes" id="UP000238479"/>
    </source>
</evidence>
<dbReference type="Proteomes" id="UP000238479">
    <property type="component" value="Chromosome 1"/>
</dbReference>
<evidence type="ECO:0000256" key="3">
    <source>
        <dbReference type="ARBA" id="ARBA00023012"/>
    </source>
</evidence>
<dbReference type="GO" id="GO:0007623">
    <property type="term" value="P:circadian rhythm"/>
    <property type="evidence" value="ECO:0007669"/>
    <property type="project" value="UniProtKB-ARBA"/>
</dbReference>
<keyword evidence="14" id="KW-1185">Reference proteome</keyword>
<keyword evidence="3" id="KW-0902">Two-component regulatory system</keyword>
<keyword evidence="5" id="KW-0090">Biological rhythms</keyword>
<feature type="region of interest" description="Disordered" evidence="10">
    <location>
        <begin position="225"/>
        <end position="278"/>
    </location>
</feature>
<dbReference type="SMR" id="A0A2P6SJQ3"/>
<organism evidence="13 14">
    <name type="scientific">Rosa chinensis</name>
    <name type="common">China rose</name>
    <dbReference type="NCBI Taxonomy" id="74649"/>
    <lineage>
        <taxon>Eukaryota</taxon>
        <taxon>Viridiplantae</taxon>
        <taxon>Streptophyta</taxon>
        <taxon>Embryophyta</taxon>
        <taxon>Tracheophyta</taxon>
        <taxon>Spermatophyta</taxon>
        <taxon>Magnoliopsida</taxon>
        <taxon>eudicotyledons</taxon>
        <taxon>Gunneridae</taxon>
        <taxon>Pentapetalae</taxon>
        <taxon>rosids</taxon>
        <taxon>fabids</taxon>
        <taxon>Rosales</taxon>
        <taxon>Rosaceae</taxon>
        <taxon>Rosoideae</taxon>
        <taxon>Rosoideae incertae sedis</taxon>
        <taxon>Rosa</taxon>
    </lineage>
</organism>
<comment type="subcellular location">
    <subcellularLocation>
        <location evidence="1 9">Nucleus</location>
    </subcellularLocation>
</comment>
<dbReference type="GO" id="GO:0000160">
    <property type="term" value="P:phosphorelay signal transduction system"/>
    <property type="evidence" value="ECO:0007669"/>
    <property type="project" value="UniProtKB-KW"/>
</dbReference>
<dbReference type="OrthoDB" id="60033at2759"/>
<evidence type="ECO:0000256" key="8">
    <source>
        <dbReference type="PROSITE-ProRule" id="PRU00169"/>
    </source>
</evidence>
<comment type="similarity">
    <text evidence="2">Belongs to the ARR-like family.</text>
</comment>
<dbReference type="GO" id="GO:0045892">
    <property type="term" value="P:negative regulation of DNA-templated transcription"/>
    <property type="evidence" value="ECO:0007669"/>
    <property type="project" value="UniProtKB-ARBA"/>
</dbReference>
<dbReference type="PANTHER" id="PTHR43874">
    <property type="entry name" value="TWO-COMPONENT RESPONSE REGULATOR"/>
    <property type="match status" value="1"/>
</dbReference>
<feature type="compositionally biased region" description="Polar residues" evidence="10">
    <location>
        <begin position="661"/>
        <end position="678"/>
    </location>
</feature>
<evidence type="ECO:0000256" key="6">
    <source>
        <dbReference type="ARBA" id="ARBA00023163"/>
    </source>
</evidence>
<feature type="compositionally biased region" description="Polar residues" evidence="10">
    <location>
        <begin position="225"/>
        <end position="243"/>
    </location>
</feature>
<evidence type="ECO:0000256" key="7">
    <source>
        <dbReference type="ARBA" id="ARBA00023242"/>
    </source>
</evidence>
<dbReference type="SMART" id="SM00448">
    <property type="entry name" value="REC"/>
    <property type="match status" value="1"/>
</dbReference>
<dbReference type="InterPro" id="IPR045279">
    <property type="entry name" value="ARR-like"/>
</dbReference>
<evidence type="ECO:0000256" key="1">
    <source>
        <dbReference type="ARBA" id="ARBA00004123"/>
    </source>
</evidence>
<dbReference type="Gramene" id="PRQ58912">
    <property type="protein sequence ID" value="PRQ58912"/>
    <property type="gene ID" value="RchiOBHm_Chr1g0364431"/>
</dbReference>
<evidence type="ECO:0000313" key="13">
    <source>
        <dbReference type="EMBL" id="PRQ58912.1"/>
    </source>
</evidence>
<dbReference type="PROSITE" id="PS50110">
    <property type="entry name" value="RESPONSE_REGULATORY"/>
    <property type="match status" value="1"/>
</dbReference>
<dbReference type="SUPFAM" id="SSF52172">
    <property type="entry name" value="CheY-like"/>
    <property type="match status" value="1"/>
</dbReference>
<feature type="domain" description="Response regulatory" evidence="11">
    <location>
        <begin position="102"/>
        <end position="220"/>
    </location>
</feature>
<protein>
    <submittedName>
        <fullName evidence="13">Putative response regulator and transcription factor RR-A-type family</fullName>
    </submittedName>
</protein>
<dbReference type="InterPro" id="IPR001789">
    <property type="entry name" value="Sig_transdc_resp-reg_receiver"/>
</dbReference>
<dbReference type="Pfam" id="PF06203">
    <property type="entry name" value="CCT"/>
    <property type="match status" value="1"/>
</dbReference>
<proteinExistence type="inferred from homology"/>
<comment type="caution">
    <text evidence="13">The sequence shown here is derived from an EMBL/GenBank/DDBJ whole genome shotgun (WGS) entry which is preliminary data.</text>
</comment>
<reference evidence="13 14" key="1">
    <citation type="journal article" date="2018" name="Nat. Genet.">
        <title>The Rosa genome provides new insights in the design of modern roses.</title>
        <authorList>
            <person name="Bendahmane M."/>
        </authorList>
    </citation>
    <scope>NUCLEOTIDE SEQUENCE [LARGE SCALE GENOMIC DNA]</scope>
    <source>
        <strain evidence="14">cv. Old Blush</strain>
    </source>
</reference>
<dbReference type="AlphaFoldDB" id="A0A2P6SJQ3"/>
<evidence type="ECO:0000259" key="11">
    <source>
        <dbReference type="PROSITE" id="PS50110"/>
    </source>
</evidence>
<evidence type="ECO:0000256" key="2">
    <source>
        <dbReference type="ARBA" id="ARBA00010330"/>
    </source>
</evidence>
<gene>
    <name evidence="13" type="ORF">RchiOBHm_Chr1g0364431</name>
</gene>
<keyword evidence="7 9" id="KW-0539">Nucleus</keyword>
<dbReference type="FunFam" id="3.40.50.2300:FF:000214">
    <property type="entry name" value="Two-component response regulator-like PRR37"/>
    <property type="match status" value="1"/>
</dbReference>
<name>A0A2P6SJQ3_ROSCH</name>
<evidence type="ECO:0000256" key="5">
    <source>
        <dbReference type="ARBA" id="ARBA00023108"/>
    </source>
</evidence>
<dbReference type="InterPro" id="IPR010402">
    <property type="entry name" value="CCT_domain"/>
</dbReference>
<dbReference type="Gene3D" id="3.40.50.2300">
    <property type="match status" value="1"/>
</dbReference>
<keyword evidence="4" id="KW-0805">Transcription regulation</keyword>
<dbReference type="STRING" id="74649.A0A2P6SJQ3"/>
<evidence type="ECO:0000256" key="4">
    <source>
        <dbReference type="ARBA" id="ARBA00023015"/>
    </source>
</evidence>
<feature type="domain" description="CCT" evidence="12">
    <location>
        <begin position="707"/>
        <end position="749"/>
    </location>
</feature>
<dbReference type="GO" id="GO:0005634">
    <property type="term" value="C:nucleus"/>
    <property type="evidence" value="ECO:0007669"/>
    <property type="project" value="UniProtKB-SubCell"/>
</dbReference>